<feature type="transmembrane region" description="Helical" evidence="7">
    <location>
        <begin position="215"/>
        <end position="235"/>
    </location>
</feature>
<organism evidence="9 10">
    <name type="scientific">Recurvomyces mirabilis</name>
    <dbReference type="NCBI Taxonomy" id="574656"/>
    <lineage>
        <taxon>Eukaryota</taxon>
        <taxon>Fungi</taxon>
        <taxon>Dikarya</taxon>
        <taxon>Ascomycota</taxon>
        <taxon>Pezizomycotina</taxon>
        <taxon>Dothideomycetes</taxon>
        <taxon>Dothideomycetidae</taxon>
        <taxon>Mycosphaerellales</taxon>
        <taxon>Teratosphaeriaceae</taxon>
        <taxon>Recurvomyces</taxon>
    </lineage>
</organism>
<feature type="region of interest" description="Disordered" evidence="6">
    <location>
        <begin position="357"/>
        <end position="378"/>
    </location>
</feature>
<feature type="region of interest" description="Disordered" evidence="6">
    <location>
        <begin position="277"/>
        <end position="302"/>
    </location>
</feature>
<keyword evidence="10" id="KW-1185">Reference proteome</keyword>
<feature type="region of interest" description="Disordered" evidence="6">
    <location>
        <begin position="317"/>
        <end position="344"/>
    </location>
</feature>
<name>A0AAE0WV60_9PEZI</name>
<dbReference type="Proteomes" id="UP001274830">
    <property type="component" value="Unassembled WGS sequence"/>
</dbReference>
<dbReference type="GO" id="GO:0016020">
    <property type="term" value="C:membrane"/>
    <property type="evidence" value="ECO:0007669"/>
    <property type="project" value="UniProtKB-SubCell"/>
</dbReference>
<evidence type="ECO:0000256" key="7">
    <source>
        <dbReference type="SAM" id="Phobius"/>
    </source>
</evidence>
<protein>
    <recommendedName>
        <fullName evidence="8">Rhodopsin domain-containing protein</fullName>
    </recommendedName>
</protein>
<dbReference type="EMBL" id="JAUTXT010000004">
    <property type="protein sequence ID" value="KAK3678406.1"/>
    <property type="molecule type" value="Genomic_DNA"/>
</dbReference>
<evidence type="ECO:0000256" key="5">
    <source>
        <dbReference type="ARBA" id="ARBA00038359"/>
    </source>
</evidence>
<feature type="transmembrane region" description="Helical" evidence="7">
    <location>
        <begin position="180"/>
        <end position="203"/>
    </location>
</feature>
<reference evidence="9" key="1">
    <citation type="submission" date="2023-07" db="EMBL/GenBank/DDBJ databases">
        <title>Black Yeasts Isolated from many extreme environments.</title>
        <authorList>
            <person name="Coleine C."/>
            <person name="Stajich J.E."/>
            <person name="Selbmann L."/>
        </authorList>
    </citation>
    <scope>NUCLEOTIDE SEQUENCE</scope>
    <source>
        <strain evidence="9">CCFEE 5485</strain>
    </source>
</reference>
<feature type="domain" description="Rhodopsin" evidence="8">
    <location>
        <begin position="35"/>
        <end position="271"/>
    </location>
</feature>
<accession>A0AAE0WV60</accession>
<feature type="region of interest" description="Disordered" evidence="6">
    <location>
        <begin position="401"/>
        <end position="439"/>
    </location>
</feature>
<evidence type="ECO:0000259" key="8">
    <source>
        <dbReference type="Pfam" id="PF20684"/>
    </source>
</evidence>
<evidence type="ECO:0000256" key="2">
    <source>
        <dbReference type="ARBA" id="ARBA00022692"/>
    </source>
</evidence>
<evidence type="ECO:0000256" key="4">
    <source>
        <dbReference type="ARBA" id="ARBA00023136"/>
    </source>
</evidence>
<feature type="compositionally biased region" description="Basic and acidic residues" evidence="6">
    <location>
        <begin position="369"/>
        <end position="378"/>
    </location>
</feature>
<comment type="similarity">
    <text evidence="5">Belongs to the SAT4 family.</text>
</comment>
<dbReference type="PANTHER" id="PTHR33048">
    <property type="entry name" value="PTH11-LIKE INTEGRAL MEMBRANE PROTEIN (AFU_ORTHOLOGUE AFUA_5G11245)"/>
    <property type="match status" value="1"/>
</dbReference>
<feature type="transmembrane region" description="Helical" evidence="7">
    <location>
        <begin position="103"/>
        <end position="125"/>
    </location>
</feature>
<proteinExistence type="inferred from homology"/>
<evidence type="ECO:0000256" key="1">
    <source>
        <dbReference type="ARBA" id="ARBA00004141"/>
    </source>
</evidence>
<dbReference type="PANTHER" id="PTHR33048:SF2">
    <property type="entry name" value="SRPK"/>
    <property type="match status" value="1"/>
</dbReference>
<comment type="caution">
    <text evidence="9">The sequence shown here is derived from an EMBL/GenBank/DDBJ whole genome shotgun (WGS) entry which is preliminary data.</text>
</comment>
<gene>
    <name evidence="9" type="ORF">LTR78_001703</name>
</gene>
<dbReference type="InterPro" id="IPR049326">
    <property type="entry name" value="Rhodopsin_dom_fungi"/>
</dbReference>
<sequence length="439" mass="48636">MTSTQAYHDTEFLKEVWGLYAVGVTVLLLRSAIRVRTVGLRGFQGDDYVSILVLLCYTADAVTVDLTFHYGSNVDYSPAKLVGFNQQQIDQIIFGSRCQLAAWYTYTMLVWALKACMLFFFNRLTLGLDSHTWVKRLAIACGITYAAVFLTITLGCRPFHHNWQTLPYPPPQCTLRAQNMYVSTILNVLTDAAMLAIPVPLLWKLQVPMKRKLALAAMFSSGMFVIIAAIVRITMTLKAHPSALTINRWGVRETIAGIIAVNVPILRPMFTKAFWKGNHPPSHPTTRKGVSTSGGKSGSSGGILSFRKTAAFEMVDSPEQRLADKDPSTVTMSSHKHNNVDVDSDCNEDASSQDFIVHKPGGPLSSDTTQREPAEDVEKGWAGVRVDTSYEVRPMSQTAVEDNTAAHQANAHGPRSWEADHPWSQGWRTRGHGHSVNIR</sequence>
<evidence type="ECO:0000256" key="3">
    <source>
        <dbReference type="ARBA" id="ARBA00022989"/>
    </source>
</evidence>
<feature type="compositionally biased region" description="Basic and acidic residues" evidence="6">
    <location>
        <begin position="318"/>
        <end position="327"/>
    </location>
</feature>
<dbReference type="Pfam" id="PF20684">
    <property type="entry name" value="Fung_rhodopsin"/>
    <property type="match status" value="1"/>
</dbReference>
<evidence type="ECO:0000256" key="6">
    <source>
        <dbReference type="SAM" id="MobiDB-lite"/>
    </source>
</evidence>
<evidence type="ECO:0000313" key="10">
    <source>
        <dbReference type="Proteomes" id="UP001274830"/>
    </source>
</evidence>
<keyword evidence="4 7" id="KW-0472">Membrane</keyword>
<feature type="transmembrane region" description="Helical" evidence="7">
    <location>
        <begin position="17"/>
        <end position="36"/>
    </location>
</feature>
<keyword evidence="3 7" id="KW-1133">Transmembrane helix</keyword>
<comment type="subcellular location">
    <subcellularLocation>
        <location evidence="1">Membrane</location>
        <topology evidence="1">Multi-pass membrane protein</topology>
    </subcellularLocation>
</comment>
<feature type="transmembrane region" description="Helical" evidence="7">
    <location>
        <begin position="137"/>
        <end position="160"/>
    </location>
</feature>
<dbReference type="AlphaFoldDB" id="A0AAE0WV60"/>
<evidence type="ECO:0000313" key="9">
    <source>
        <dbReference type="EMBL" id="KAK3678406.1"/>
    </source>
</evidence>
<keyword evidence="2 7" id="KW-0812">Transmembrane</keyword>
<dbReference type="InterPro" id="IPR052337">
    <property type="entry name" value="SAT4-like"/>
</dbReference>